<protein>
    <submittedName>
        <fullName evidence="11">General substrate transporter</fullName>
    </submittedName>
</protein>
<evidence type="ECO:0000256" key="6">
    <source>
        <dbReference type="ARBA" id="ARBA00023136"/>
    </source>
</evidence>
<proteinExistence type="inferred from homology"/>
<dbReference type="Gene3D" id="1.20.1250.20">
    <property type="entry name" value="MFS general substrate transporter like domains"/>
    <property type="match status" value="2"/>
</dbReference>
<feature type="region of interest" description="Disordered" evidence="8">
    <location>
        <begin position="593"/>
        <end position="612"/>
    </location>
</feature>
<feature type="transmembrane region" description="Helical" evidence="9">
    <location>
        <begin position="430"/>
        <end position="452"/>
    </location>
</feature>
<gene>
    <name evidence="11" type="ORF">GT037_001625</name>
</gene>
<feature type="transmembrane region" description="Helical" evidence="9">
    <location>
        <begin position="533"/>
        <end position="551"/>
    </location>
</feature>
<evidence type="ECO:0000313" key="11">
    <source>
        <dbReference type="EMBL" id="KAF7679974.1"/>
    </source>
</evidence>
<dbReference type="GO" id="GO:0016020">
    <property type="term" value="C:membrane"/>
    <property type="evidence" value="ECO:0007669"/>
    <property type="project" value="UniProtKB-SubCell"/>
</dbReference>
<keyword evidence="12" id="KW-1185">Reference proteome</keyword>
<comment type="similarity">
    <text evidence="2 7">Belongs to the major facilitator superfamily. Sugar transporter (TC 2.A.1.1) family.</text>
</comment>
<name>A0A8H7B9N9_9PLEO</name>
<dbReference type="SUPFAM" id="SSF103473">
    <property type="entry name" value="MFS general substrate transporter"/>
    <property type="match status" value="2"/>
</dbReference>
<evidence type="ECO:0000256" key="9">
    <source>
        <dbReference type="SAM" id="Phobius"/>
    </source>
</evidence>
<evidence type="ECO:0000256" key="5">
    <source>
        <dbReference type="ARBA" id="ARBA00022989"/>
    </source>
</evidence>
<keyword evidence="5 9" id="KW-1133">Transmembrane helix</keyword>
<dbReference type="GeneID" id="62199850"/>
<dbReference type="Pfam" id="PF00083">
    <property type="entry name" value="Sugar_tr"/>
    <property type="match status" value="1"/>
</dbReference>
<comment type="caution">
    <text evidence="11">The sequence shown here is derived from an EMBL/GenBank/DDBJ whole genome shotgun (WGS) entry which is preliminary data.</text>
</comment>
<dbReference type="NCBIfam" id="TIGR00879">
    <property type="entry name" value="SP"/>
    <property type="match status" value="1"/>
</dbReference>
<sequence length="612" mass="68420">ANVFEYTPLTMCCRKNRQQRSEQQLLYSPPRRTCCKTRPVQAQSNTIGTYSSSQRSTMAGLIAVSIGLGAEKLGRTISEKRLERKEKKAIAQHEAIYGSSSSAPPPPMTTRERQNKTQNKREEAQRALDEARREQPSVPQYEIRRPTREPQDMAPWTSSSKGAAAHDRIEAPITVRGYLMCVFAAFGGILVGYDSGYINGILGMDYFKQQFGGPSASEEAYNGHLYKTWEKSLIVSILSAGTFFGALTAGSIADWIGRRATIITGTKDRMDSSAYRTPIGLQWLFATVLGVGLFLLPESPRWYVKKGRREDAARALGTLRGQAANSEYVRDELNELIANHEYERHMQADWADCFCGGWKPSSNLRRVVLGMALQMMQQWTGVNFVFYYGSTFFKTVGIQNAFLVSMITTAVNVCSTPISFWTIEKFGRRALLIYGAVGMLVCEFIIAIVGTVDEGSKAAGLCLIVFTCIYIFSFASTWGPGAWVLIGEIFPVPIRAKGVALSTVSNWFWNFVIGFITPYMVDETYGNMKAKVFFVWGATCTVCVLFAYFLVPETKGLSLEQVDRMLEETTPRTSKKWVPHSLFEDRAGVSSLDTAEKMNSREPIAHREHRDI</sequence>
<dbReference type="InterPro" id="IPR036259">
    <property type="entry name" value="MFS_trans_sf"/>
</dbReference>
<dbReference type="InterPro" id="IPR003663">
    <property type="entry name" value="Sugar/inositol_transpt"/>
</dbReference>
<dbReference type="RefSeq" id="XP_038789964.1">
    <property type="nucleotide sequence ID" value="XM_038926672.1"/>
</dbReference>
<feature type="domain" description="Major facilitator superfamily (MFS) profile" evidence="10">
    <location>
        <begin position="60"/>
        <end position="555"/>
    </location>
</feature>
<dbReference type="InterPro" id="IPR020846">
    <property type="entry name" value="MFS_dom"/>
</dbReference>
<feature type="transmembrane region" description="Helical" evidence="9">
    <location>
        <begin position="458"/>
        <end position="486"/>
    </location>
</feature>
<keyword evidence="4 9" id="KW-0812">Transmembrane</keyword>
<evidence type="ECO:0000259" key="10">
    <source>
        <dbReference type="PROSITE" id="PS50850"/>
    </source>
</evidence>
<dbReference type="PROSITE" id="PS00216">
    <property type="entry name" value="SUGAR_TRANSPORT_1"/>
    <property type="match status" value="1"/>
</dbReference>
<dbReference type="Proteomes" id="UP000596902">
    <property type="component" value="Unassembled WGS sequence"/>
</dbReference>
<dbReference type="PROSITE" id="PS50850">
    <property type="entry name" value="MFS"/>
    <property type="match status" value="1"/>
</dbReference>
<evidence type="ECO:0000256" key="4">
    <source>
        <dbReference type="ARBA" id="ARBA00022692"/>
    </source>
</evidence>
<dbReference type="PRINTS" id="PR00171">
    <property type="entry name" value="SUGRTRNSPORT"/>
</dbReference>
<comment type="subcellular location">
    <subcellularLocation>
        <location evidence="1">Membrane</location>
        <topology evidence="1">Multi-pass membrane protein</topology>
    </subcellularLocation>
</comment>
<dbReference type="EMBL" id="JAAABM010000002">
    <property type="protein sequence ID" value="KAF7679974.1"/>
    <property type="molecule type" value="Genomic_DNA"/>
</dbReference>
<dbReference type="PANTHER" id="PTHR48022:SF6">
    <property type="entry name" value="MSTA PROTEIN-RELATED"/>
    <property type="match status" value="1"/>
</dbReference>
<organism evidence="11 12">
    <name type="scientific">Alternaria burnsii</name>
    <dbReference type="NCBI Taxonomy" id="1187904"/>
    <lineage>
        <taxon>Eukaryota</taxon>
        <taxon>Fungi</taxon>
        <taxon>Dikarya</taxon>
        <taxon>Ascomycota</taxon>
        <taxon>Pezizomycotina</taxon>
        <taxon>Dothideomycetes</taxon>
        <taxon>Pleosporomycetidae</taxon>
        <taxon>Pleosporales</taxon>
        <taxon>Pleosporineae</taxon>
        <taxon>Pleosporaceae</taxon>
        <taxon>Alternaria</taxon>
        <taxon>Alternaria sect. Alternaria</taxon>
    </lineage>
</organism>
<feature type="region of interest" description="Disordered" evidence="8">
    <location>
        <begin position="84"/>
        <end position="139"/>
    </location>
</feature>
<evidence type="ECO:0000256" key="3">
    <source>
        <dbReference type="ARBA" id="ARBA00022448"/>
    </source>
</evidence>
<evidence type="ECO:0000313" key="12">
    <source>
        <dbReference type="Proteomes" id="UP000596902"/>
    </source>
</evidence>
<keyword evidence="3 7" id="KW-0813">Transport</keyword>
<evidence type="ECO:0000256" key="1">
    <source>
        <dbReference type="ARBA" id="ARBA00004141"/>
    </source>
</evidence>
<keyword evidence="6 9" id="KW-0472">Membrane</keyword>
<evidence type="ECO:0000256" key="8">
    <source>
        <dbReference type="SAM" id="MobiDB-lite"/>
    </source>
</evidence>
<feature type="transmembrane region" description="Helical" evidence="9">
    <location>
        <begin position="233"/>
        <end position="257"/>
    </location>
</feature>
<feature type="transmembrane region" description="Helical" evidence="9">
    <location>
        <begin position="177"/>
        <end position="198"/>
    </location>
</feature>
<feature type="compositionally biased region" description="Basic and acidic residues" evidence="8">
    <location>
        <begin position="594"/>
        <end position="612"/>
    </location>
</feature>
<accession>A0A8H7B9N9</accession>
<feature type="compositionally biased region" description="Basic and acidic residues" evidence="8">
    <location>
        <begin position="110"/>
        <end position="135"/>
    </location>
</feature>
<reference evidence="11" key="1">
    <citation type="submission" date="2020-01" db="EMBL/GenBank/DDBJ databases">
        <authorList>
            <person name="Feng Z.H.Z."/>
        </authorList>
    </citation>
    <scope>NUCLEOTIDE SEQUENCE</scope>
    <source>
        <strain evidence="11">CBS107.38</strain>
    </source>
</reference>
<feature type="transmembrane region" description="Helical" evidence="9">
    <location>
        <begin position="277"/>
        <end position="296"/>
    </location>
</feature>
<evidence type="ECO:0000256" key="7">
    <source>
        <dbReference type="RuleBase" id="RU003346"/>
    </source>
</evidence>
<dbReference type="InterPro" id="IPR050360">
    <property type="entry name" value="MFS_Sugar_Transporters"/>
</dbReference>
<feature type="non-terminal residue" evidence="11">
    <location>
        <position position="612"/>
    </location>
</feature>
<evidence type="ECO:0000256" key="2">
    <source>
        <dbReference type="ARBA" id="ARBA00010992"/>
    </source>
</evidence>
<dbReference type="GO" id="GO:0005351">
    <property type="term" value="F:carbohydrate:proton symporter activity"/>
    <property type="evidence" value="ECO:0007669"/>
    <property type="project" value="TreeGrafter"/>
</dbReference>
<reference evidence="11" key="2">
    <citation type="submission" date="2020-08" db="EMBL/GenBank/DDBJ databases">
        <title>Draft Genome Sequence of Cumin Blight Pathogen Alternaria burnsii.</title>
        <authorList>
            <person name="Feng Z."/>
        </authorList>
    </citation>
    <scope>NUCLEOTIDE SEQUENCE</scope>
    <source>
        <strain evidence="11">CBS107.38</strain>
    </source>
</reference>
<dbReference type="PANTHER" id="PTHR48022">
    <property type="entry name" value="PLASTIDIC GLUCOSE TRANSPORTER 4"/>
    <property type="match status" value="1"/>
</dbReference>
<feature type="transmembrane region" description="Helical" evidence="9">
    <location>
        <begin position="498"/>
        <end position="521"/>
    </location>
</feature>
<dbReference type="InterPro" id="IPR005829">
    <property type="entry name" value="Sugar_transporter_CS"/>
</dbReference>
<dbReference type="AlphaFoldDB" id="A0A8H7B9N9"/>
<feature type="transmembrane region" description="Helical" evidence="9">
    <location>
        <begin position="401"/>
        <end position="423"/>
    </location>
</feature>
<dbReference type="InterPro" id="IPR005828">
    <property type="entry name" value="MFS_sugar_transport-like"/>
</dbReference>